<evidence type="ECO:0000313" key="1">
    <source>
        <dbReference type="EMBL" id="GMF59258.1"/>
    </source>
</evidence>
<protein>
    <submittedName>
        <fullName evidence="1">Unnamed protein product</fullName>
    </submittedName>
</protein>
<proteinExistence type="predicted"/>
<gene>
    <name evidence="1" type="ORF">Pfra01_002558900</name>
</gene>
<accession>A0A9W6Y8F2</accession>
<keyword evidence="2" id="KW-1185">Reference proteome</keyword>
<sequence>MEESVVTNDLDEAQSCQVALKLQAPGSRRPVARSLLTPSVRDYGFQPRDPAETARQAASQLLNTYVIGPAARTPEELAPRTALRERFLTPQVTSLSEYRNDCESRASEVRTPAASAAGNIVVTSTVTMRSSPKRTMSLGDYKKTRGNMVLARDELECGVAPHRFSGRCVLGSQLRVTLARCSQEWSLFQYPSGRLVQVASGHGTGWIHAWCFIFRTEMCLSLRADTILPAEPPTRRITVLVTQEKFGGGLRSKTAIVILDICIGM</sequence>
<dbReference type="AlphaFoldDB" id="A0A9W6Y8F2"/>
<dbReference type="Proteomes" id="UP001165121">
    <property type="component" value="Unassembled WGS sequence"/>
</dbReference>
<name>A0A9W6Y8F2_9STRA</name>
<organism evidence="1 2">
    <name type="scientific">Phytophthora fragariaefolia</name>
    <dbReference type="NCBI Taxonomy" id="1490495"/>
    <lineage>
        <taxon>Eukaryota</taxon>
        <taxon>Sar</taxon>
        <taxon>Stramenopiles</taxon>
        <taxon>Oomycota</taxon>
        <taxon>Peronosporomycetes</taxon>
        <taxon>Peronosporales</taxon>
        <taxon>Peronosporaceae</taxon>
        <taxon>Phytophthora</taxon>
    </lineage>
</organism>
<dbReference type="OrthoDB" id="127590at2759"/>
<evidence type="ECO:0000313" key="2">
    <source>
        <dbReference type="Proteomes" id="UP001165121"/>
    </source>
</evidence>
<reference evidence="1" key="1">
    <citation type="submission" date="2023-04" db="EMBL/GenBank/DDBJ databases">
        <title>Phytophthora fragariaefolia NBRC 109709.</title>
        <authorList>
            <person name="Ichikawa N."/>
            <person name="Sato H."/>
            <person name="Tonouchi N."/>
        </authorList>
    </citation>
    <scope>NUCLEOTIDE SEQUENCE</scope>
    <source>
        <strain evidence="1">NBRC 109709</strain>
    </source>
</reference>
<dbReference type="EMBL" id="BSXT01004923">
    <property type="protein sequence ID" value="GMF59258.1"/>
    <property type="molecule type" value="Genomic_DNA"/>
</dbReference>
<comment type="caution">
    <text evidence="1">The sequence shown here is derived from an EMBL/GenBank/DDBJ whole genome shotgun (WGS) entry which is preliminary data.</text>
</comment>